<keyword evidence="2" id="KW-1185">Reference proteome</keyword>
<evidence type="ECO:0000313" key="3">
    <source>
        <dbReference type="WBParaSite" id="PSU_v2.g18515.t1"/>
    </source>
</evidence>
<accession>A0A914YMG6</accession>
<dbReference type="AlphaFoldDB" id="A0A914YMG6"/>
<name>A0A914YMG6_9BILA</name>
<sequence length="120" mass="12895">MACPHTCVRLFALGHHGQGRGIPAGAPVACPVGHHGMGCHYWRRWPVFPDAGGLCGHVPARHEGRTGLFHHQPPGSDYLAVGPEQPTGSGRGAVSHDESRDVQGLPVHGCRYRGPRDRYP</sequence>
<reference evidence="3" key="1">
    <citation type="submission" date="2022-11" db="UniProtKB">
        <authorList>
            <consortium name="WormBaseParasite"/>
        </authorList>
    </citation>
    <scope>IDENTIFICATION</scope>
</reference>
<organism evidence="2 3">
    <name type="scientific">Panagrolaimus superbus</name>
    <dbReference type="NCBI Taxonomy" id="310955"/>
    <lineage>
        <taxon>Eukaryota</taxon>
        <taxon>Metazoa</taxon>
        <taxon>Ecdysozoa</taxon>
        <taxon>Nematoda</taxon>
        <taxon>Chromadorea</taxon>
        <taxon>Rhabditida</taxon>
        <taxon>Tylenchina</taxon>
        <taxon>Panagrolaimomorpha</taxon>
        <taxon>Panagrolaimoidea</taxon>
        <taxon>Panagrolaimidae</taxon>
        <taxon>Panagrolaimus</taxon>
    </lineage>
</organism>
<proteinExistence type="predicted"/>
<dbReference type="Proteomes" id="UP000887577">
    <property type="component" value="Unplaced"/>
</dbReference>
<feature type="region of interest" description="Disordered" evidence="1">
    <location>
        <begin position="66"/>
        <end position="120"/>
    </location>
</feature>
<evidence type="ECO:0000313" key="2">
    <source>
        <dbReference type="Proteomes" id="UP000887577"/>
    </source>
</evidence>
<dbReference type="WBParaSite" id="PSU_v2.g18515.t1">
    <property type="protein sequence ID" value="PSU_v2.g18515.t1"/>
    <property type="gene ID" value="PSU_v2.g18515"/>
</dbReference>
<evidence type="ECO:0000256" key="1">
    <source>
        <dbReference type="SAM" id="MobiDB-lite"/>
    </source>
</evidence>
<protein>
    <submittedName>
        <fullName evidence="3">Uncharacterized protein</fullName>
    </submittedName>
</protein>